<accession>A0A0N1HAB0</accession>
<dbReference type="PANTHER" id="PTHR43066:SF21">
    <property type="entry name" value="UBIQUITIN-ASSOCIATED DOMAIN-CONTAINING PROTEIN 2"/>
    <property type="match status" value="1"/>
</dbReference>
<feature type="region of interest" description="Disordered" evidence="5">
    <location>
        <begin position="221"/>
        <end position="244"/>
    </location>
</feature>
<protein>
    <submittedName>
        <fullName evidence="7">DSC E3 ubiquitin ligase complex subunit 2</fullName>
    </submittedName>
</protein>
<gene>
    <name evidence="7" type="ORF">AB675_10780</name>
</gene>
<keyword evidence="7" id="KW-0436">Ligase</keyword>
<sequence>MVATPSLTHTPITTLLLLTLVSASTLFSILDLKHYLPISPTPHFSTETLLSAVLLYQFRVLERLWGTRKYASFIIVSWACLTLLTPTLLVVLKVLTLGWYNYLPPGATGLIFASLAAYTEAVPTLYRYKILTTTQEDVQSEGAKGVLFSDKSTTYFLAGQLALTQFPYGLLPALCGWVVGSAWMGEMLPGGMGRWRVPRWVLGESKQKSAGKQFEGLRRRLEEEGSRDGMRAVTSAGGVQPGEEQRGMLGRFAGYFTSS</sequence>
<evidence type="ECO:0000313" key="7">
    <source>
        <dbReference type="EMBL" id="KPI40737.1"/>
    </source>
</evidence>
<feature type="transmembrane region" description="Helical" evidence="6">
    <location>
        <begin position="73"/>
        <end position="100"/>
    </location>
</feature>
<dbReference type="STRING" id="1664694.A0A0N1HAB0"/>
<dbReference type="Proteomes" id="UP000038010">
    <property type="component" value="Unassembled WGS sequence"/>
</dbReference>
<organism evidence="7 8">
    <name type="scientific">Cyphellophora attinorum</name>
    <dbReference type="NCBI Taxonomy" id="1664694"/>
    <lineage>
        <taxon>Eukaryota</taxon>
        <taxon>Fungi</taxon>
        <taxon>Dikarya</taxon>
        <taxon>Ascomycota</taxon>
        <taxon>Pezizomycotina</taxon>
        <taxon>Eurotiomycetes</taxon>
        <taxon>Chaetothyriomycetidae</taxon>
        <taxon>Chaetothyriales</taxon>
        <taxon>Cyphellophoraceae</taxon>
        <taxon>Cyphellophora</taxon>
    </lineage>
</organism>
<reference evidence="7 8" key="1">
    <citation type="submission" date="2015-06" db="EMBL/GenBank/DDBJ databases">
        <title>Draft genome of the ant-associated black yeast Phialophora attae CBS 131958.</title>
        <authorList>
            <person name="Moreno L.F."/>
            <person name="Stielow B.J."/>
            <person name="de Hoog S."/>
            <person name="Vicente V.A."/>
            <person name="Weiss V.A."/>
            <person name="de Vries M."/>
            <person name="Cruz L.M."/>
            <person name="Souza E.M."/>
        </authorList>
    </citation>
    <scope>NUCLEOTIDE SEQUENCE [LARGE SCALE GENOMIC DNA]</scope>
    <source>
        <strain evidence="7 8">CBS 131958</strain>
    </source>
</reference>
<feature type="transmembrane region" description="Helical" evidence="6">
    <location>
        <begin position="12"/>
        <end position="30"/>
    </location>
</feature>
<comment type="caution">
    <text evidence="7">The sequence shown here is derived from an EMBL/GenBank/DDBJ whole genome shotgun (WGS) entry which is preliminary data.</text>
</comment>
<keyword evidence="3 6" id="KW-1133">Transmembrane helix</keyword>
<dbReference type="OrthoDB" id="272778at2759"/>
<dbReference type="RefSeq" id="XP_018000700.1">
    <property type="nucleotide sequence ID" value="XM_018139573.1"/>
</dbReference>
<dbReference type="SUPFAM" id="SSF144091">
    <property type="entry name" value="Rhomboid-like"/>
    <property type="match status" value="1"/>
</dbReference>
<keyword evidence="2 6" id="KW-0812">Transmembrane</keyword>
<evidence type="ECO:0000256" key="1">
    <source>
        <dbReference type="ARBA" id="ARBA00004141"/>
    </source>
</evidence>
<evidence type="ECO:0000256" key="3">
    <source>
        <dbReference type="ARBA" id="ARBA00022989"/>
    </source>
</evidence>
<evidence type="ECO:0000256" key="6">
    <source>
        <dbReference type="SAM" id="Phobius"/>
    </source>
</evidence>
<keyword evidence="8" id="KW-1185">Reference proteome</keyword>
<dbReference type="GeneID" id="28731453"/>
<evidence type="ECO:0000256" key="5">
    <source>
        <dbReference type="SAM" id="MobiDB-lite"/>
    </source>
</evidence>
<evidence type="ECO:0000313" key="8">
    <source>
        <dbReference type="Proteomes" id="UP000038010"/>
    </source>
</evidence>
<dbReference type="PANTHER" id="PTHR43066">
    <property type="entry name" value="RHOMBOID-RELATED PROTEIN"/>
    <property type="match status" value="1"/>
</dbReference>
<dbReference type="GO" id="GO:0016874">
    <property type="term" value="F:ligase activity"/>
    <property type="evidence" value="ECO:0007669"/>
    <property type="project" value="UniProtKB-KW"/>
</dbReference>
<proteinExistence type="predicted"/>
<evidence type="ECO:0000256" key="4">
    <source>
        <dbReference type="ARBA" id="ARBA00023136"/>
    </source>
</evidence>
<comment type="subcellular location">
    <subcellularLocation>
        <location evidence="1">Membrane</location>
        <topology evidence="1">Multi-pass membrane protein</topology>
    </subcellularLocation>
</comment>
<dbReference type="EMBL" id="LFJN01000011">
    <property type="protein sequence ID" value="KPI40737.1"/>
    <property type="molecule type" value="Genomic_DNA"/>
</dbReference>
<dbReference type="AlphaFoldDB" id="A0A0N1HAB0"/>
<evidence type="ECO:0000256" key="2">
    <source>
        <dbReference type="ARBA" id="ARBA00022692"/>
    </source>
</evidence>
<dbReference type="GO" id="GO:0004252">
    <property type="term" value="F:serine-type endopeptidase activity"/>
    <property type="evidence" value="ECO:0007669"/>
    <property type="project" value="TreeGrafter"/>
</dbReference>
<dbReference type="InterPro" id="IPR035952">
    <property type="entry name" value="Rhomboid-like_sf"/>
</dbReference>
<feature type="compositionally biased region" description="Basic and acidic residues" evidence="5">
    <location>
        <begin position="221"/>
        <end position="230"/>
    </location>
</feature>
<keyword evidence="4 6" id="KW-0472">Membrane</keyword>
<dbReference type="GO" id="GO:0016020">
    <property type="term" value="C:membrane"/>
    <property type="evidence" value="ECO:0007669"/>
    <property type="project" value="UniProtKB-SubCell"/>
</dbReference>
<name>A0A0N1HAB0_9EURO</name>
<dbReference type="VEuPathDB" id="FungiDB:AB675_10780"/>
<feature type="transmembrane region" description="Helical" evidence="6">
    <location>
        <begin position="106"/>
        <end position="126"/>
    </location>
</feature>